<evidence type="ECO:0000259" key="1">
    <source>
        <dbReference type="Pfam" id="PF09012"/>
    </source>
</evidence>
<dbReference type="Gene3D" id="1.10.10.10">
    <property type="entry name" value="Winged helix-like DNA-binding domain superfamily/Winged helix DNA-binding domain"/>
    <property type="match status" value="1"/>
</dbReference>
<protein>
    <recommendedName>
        <fullName evidence="1">Transcriptional regulator HTH-type FeoC domain-containing protein</fullName>
    </recommendedName>
</protein>
<reference evidence="2 3" key="1">
    <citation type="journal article" date="2016" name="Nat. Commun.">
        <title>Thousands of microbial genomes shed light on interconnected biogeochemical processes in an aquifer system.</title>
        <authorList>
            <person name="Anantharaman K."/>
            <person name="Brown C.T."/>
            <person name="Hug L.A."/>
            <person name="Sharon I."/>
            <person name="Castelle C.J."/>
            <person name="Probst A.J."/>
            <person name="Thomas B.C."/>
            <person name="Singh A."/>
            <person name="Wilkins M.J."/>
            <person name="Karaoz U."/>
            <person name="Brodie E.L."/>
            <person name="Williams K.H."/>
            <person name="Hubbard S.S."/>
            <person name="Banfield J.F."/>
        </authorList>
    </citation>
    <scope>NUCLEOTIDE SEQUENCE [LARGE SCALE GENOMIC DNA]</scope>
</reference>
<comment type="caution">
    <text evidence="2">The sequence shown here is derived from an EMBL/GenBank/DDBJ whole genome shotgun (WGS) entry which is preliminary data.</text>
</comment>
<accession>A0A1F6TG37</accession>
<sequence length="98" mass="10708">MLRQLLQRVAEDGTVRSTELARALGVSTALVEPMLQDLVQHGYLRLVAPGCATACARCPVRAACLFGNAARVWELSAKGQERVWNAAWRSKSQGRITT</sequence>
<evidence type="ECO:0000313" key="3">
    <source>
        <dbReference type="Proteomes" id="UP000177925"/>
    </source>
</evidence>
<dbReference type="STRING" id="1817758.A2150_02365"/>
<dbReference type="Proteomes" id="UP000177925">
    <property type="component" value="Unassembled WGS sequence"/>
</dbReference>
<dbReference type="InterPro" id="IPR036388">
    <property type="entry name" value="WH-like_DNA-bd_sf"/>
</dbReference>
<dbReference type="EMBL" id="MFSS01000029">
    <property type="protein sequence ID" value="OGI44035.1"/>
    <property type="molecule type" value="Genomic_DNA"/>
</dbReference>
<name>A0A1F6TG37_9PROT</name>
<feature type="domain" description="Transcriptional regulator HTH-type FeoC" evidence="1">
    <location>
        <begin position="1"/>
        <end position="59"/>
    </location>
</feature>
<dbReference type="InterPro" id="IPR015102">
    <property type="entry name" value="Tscrpt_reg_HTH_FeoC"/>
</dbReference>
<dbReference type="SUPFAM" id="SSF46785">
    <property type="entry name" value="Winged helix' DNA-binding domain"/>
    <property type="match status" value="1"/>
</dbReference>
<proteinExistence type="predicted"/>
<gene>
    <name evidence="2" type="ORF">A2150_02365</name>
</gene>
<dbReference type="AlphaFoldDB" id="A0A1F6TG37"/>
<dbReference type="InterPro" id="IPR036390">
    <property type="entry name" value="WH_DNA-bd_sf"/>
</dbReference>
<evidence type="ECO:0000313" key="2">
    <source>
        <dbReference type="EMBL" id="OGI44035.1"/>
    </source>
</evidence>
<organism evidence="2 3">
    <name type="scientific">Candidatus Muproteobacteria bacterium RBG_16_64_11</name>
    <dbReference type="NCBI Taxonomy" id="1817758"/>
    <lineage>
        <taxon>Bacteria</taxon>
        <taxon>Pseudomonadati</taxon>
        <taxon>Pseudomonadota</taxon>
        <taxon>Candidatus Muproteobacteria</taxon>
    </lineage>
</organism>
<dbReference type="Pfam" id="PF09012">
    <property type="entry name" value="FeoC"/>
    <property type="match status" value="1"/>
</dbReference>